<evidence type="ECO:0000256" key="10">
    <source>
        <dbReference type="ARBA" id="ARBA00033102"/>
    </source>
</evidence>
<comment type="subunit">
    <text evidence="4">Hexamer formed by 3 homodimers.</text>
</comment>
<dbReference type="PANTHER" id="PTHR32179">
    <property type="entry name" value="NICOTINATE-NUCLEOTIDE PYROPHOSPHORYLASE [CARBOXYLATING]"/>
    <property type="match status" value="1"/>
</dbReference>
<evidence type="ECO:0000256" key="11">
    <source>
        <dbReference type="ARBA" id="ARBA00047445"/>
    </source>
</evidence>
<dbReference type="UniPathway" id="UPA00253">
    <property type="reaction ID" value="UER00331"/>
</dbReference>
<keyword evidence="8" id="KW-0328">Glycosyltransferase</keyword>
<dbReference type="GO" id="GO:0009435">
    <property type="term" value="P:NAD+ biosynthetic process"/>
    <property type="evidence" value="ECO:0007669"/>
    <property type="project" value="UniProtKB-UniPathway"/>
</dbReference>
<evidence type="ECO:0000313" key="15">
    <source>
        <dbReference type="Proteomes" id="UP000007875"/>
    </source>
</evidence>
<dbReference type="InterPro" id="IPR036068">
    <property type="entry name" value="Nicotinate_pribotase-like_C"/>
</dbReference>
<dbReference type="Gene3D" id="3.20.20.70">
    <property type="entry name" value="Aldolase class I"/>
    <property type="match status" value="1"/>
</dbReference>
<dbReference type="FunCoup" id="H2Y4I0">
    <property type="interactions" value="11"/>
</dbReference>
<dbReference type="GO" id="GO:0004514">
    <property type="term" value="F:nicotinate-nucleotide diphosphorylase (carboxylating) activity"/>
    <property type="evidence" value="ECO:0007669"/>
    <property type="project" value="UniProtKB-EC"/>
</dbReference>
<evidence type="ECO:0000259" key="13">
    <source>
        <dbReference type="Pfam" id="PF02749"/>
    </source>
</evidence>
<dbReference type="GeneTree" id="ENSGT00390000002761"/>
<dbReference type="InterPro" id="IPR013785">
    <property type="entry name" value="Aldolase_TIM"/>
</dbReference>
<keyword evidence="15" id="KW-1185">Reference proteome</keyword>
<dbReference type="Pfam" id="PF01729">
    <property type="entry name" value="QRPTase_C"/>
    <property type="match status" value="1"/>
</dbReference>
<dbReference type="FunFam" id="3.20.20.70:FF:000090">
    <property type="entry name" value="Nicotinate-nucleotide pyrophosphorylase [carboxylating]"/>
    <property type="match status" value="1"/>
</dbReference>
<keyword evidence="7" id="KW-0662">Pyridine nucleotide biosynthesis</keyword>
<comment type="catalytic activity">
    <reaction evidence="11">
        <text>nicotinate beta-D-ribonucleotide + CO2 + diphosphate = quinolinate + 5-phospho-alpha-D-ribose 1-diphosphate + 2 H(+)</text>
        <dbReference type="Rhea" id="RHEA:12733"/>
        <dbReference type="ChEBI" id="CHEBI:15378"/>
        <dbReference type="ChEBI" id="CHEBI:16526"/>
        <dbReference type="ChEBI" id="CHEBI:29959"/>
        <dbReference type="ChEBI" id="CHEBI:33019"/>
        <dbReference type="ChEBI" id="CHEBI:57502"/>
        <dbReference type="ChEBI" id="CHEBI:58017"/>
        <dbReference type="EC" id="2.4.2.19"/>
    </reaction>
</comment>
<proteinExistence type="inferred from homology"/>
<comment type="function">
    <text evidence="1">Involved in the catabolism of quinolinic acid (QA).</text>
</comment>
<evidence type="ECO:0000256" key="9">
    <source>
        <dbReference type="ARBA" id="ARBA00022679"/>
    </source>
</evidence>
<evidence type="ECO:0000256" key="7">
    <source>
        <dbReference type="ARBA" id="ARBA00022642"/>
    </source>
</evidence>
<evidence type="ECO:0000256" key="5">
    <source>
        <dbReference type="ARBA" id="ARBA00011944"/>
    </source>
</evidence>
<comment type="pathway">
    <text evidence="2">Cofactor biosynthesis; NAD(+) biosynthesis; nicotinate D-ribonucleotide from quinolinate: step 1/1.</text>
</comment>
<dbReference type="InterPro" id="IPR027277">
    <property type="entry name" value="NadC/ModD"/>
</dbReference>
<dbReference type="STRING" id="51511.ENSCSAVP00000000228"/>
<reference evidence="15" key="1">
    <citation type="submission" date="2003-08" db="EMBL/GenBank/DDBJ databases">
        <authorList>
            <person name="Birren B."/>
            <person name="Nusbaum C."/>
            <person name="Abebe A."/>
            <person name="Abouelleil A."/>
            <person name="Adekoya E."/>
            <person name="Ait-zahra M."/>
            <person name="Allen N."/>
            <person name="Allen T."/>
            <person name="An P."/>
            <person name="Anderson M."/>
            <person name="Anderson S."/>
            <person name="Arachchi H."/>
            <person name="Armbruster J."/>
            <person name="Bachantsang P."/>
            <person name="Baldwin J."/>
            <person name="Barry A."/>
            <person name="Bayul T."/>
            <person name="Blitshsteyn B."/>
            <person name="Bloom T."/>
            <person name="Blye J."/>
            <person name="Boguslavskiy L."/>
            <person name="Borowsky M."/>
            <person name="Boukhgalter B."/>
            <person name="Brunache A."/>
            <person name="Butler J."/>
            <person name="Calixte N."/>
            <person name="Calvo S."/>
            <person name="Camarata J."/>
            <person name="Campo K."/>
            <person name="Chang J."/>
            <person name="Cheshatsang Y."/>
            <person name="Citroen M."/>
            <person name="Collymore A."/>
            <person name="Considine T."/>
            <person name="Cook A."/>
            <person name="Cooke P."/>
            <person name="Corum B."/>
            <person name="Cuomo C."/>
            <person name="David R."/>
            <person name="Dawoe T."/>
            <person name="Degray S."/>
            <person name="Dodge S."/>
            <person name="Dooley K."/>
            <person name="Dorje P."/>
            <person name="Dorjee K."/>
            <person name="Dorris L."/>
            <person name="Duffey N."/>
            <person name="Dupes A."/>
            <person name="Elkins T."/>
            <person name="Engels R."/>
            <person name="Erickson J."/>
            <person name="Farina A."/>
            <person name="Faro S."/>
            <person name="Ferreira P."/>
            <person name="Fischer H."/>
            <person name="Fitzgerald M."/>
            <person name="Foley K."/>
            <person name="Gage D."/>
            <person name="Galagan J."/>
            <person name="Gearin G."/>
            <person name="Gnerre S."/>
            <person name="Gnirke A."/>
            <person name="Goyette A."/>
            <person name="Graham J."/>
            <person name="Grandbois E."/>
            <person name="Gyaltsen K."/>
            <person name="Hafez N."/>
            <person name="Hagopian D."/>
            <person name="Hagos B."/>
            <person name="Hall J."/>
            <person name="Hatcher B."/>
            <person name="Heller A."/>
            <person name="Higgins H."/>
            <person name="Honan T."/>
            <person name="Horn A."/>
            <person name="Houde N."/>
            <person name="Hughes L."/>
            <person name="Hulme W."/>
            <person name="Husby E."/>
            <person name="Iliev I."/>
            <person name="Jaffe D."/>
            <person name="Jones C."/>
            <person name="Kamal M."/>
            <person name="Kamat A."/>
            <person name="Kamvysselis M."/>
            <person name="Karlsson E."/>
            <person name="Kells C."/>
            <person name="Kieu A."/>
            <person name="Kisner P."/>
            <person name="Kodira C."/>
            <person name="Kulbokas E."/>
            <person name="Labutti K."/>
            <person name="Lama D."/>
            <person name="Landers T."/>
            <person name="Leger J."/>
            <person name="Levine S."/>
            <person name="Lewis D."/>
            <person name="Lewis T."/>
            <person name="Lindblad-toh K."/>
            <person name="Liu X."/>
            <person name="Lokyitsang T."/>
            <person name="Lokyitsang Y."/>
            <person name="Lucien O."/>
            <person name="Lui A."/>
            <person name="Ma L.J."/>
            <person name="Mabbitt R."/>
            <person name="Macdonald J."/>
            <person name="Maclean C."/>
            <person name="Major J."/>
            <person name="Manning J."/>
            <person name="Marabella R."/>
            <person name="Maru K."/>
            <person name="Matthews C."/>
            <person name="Mauceli E."/>
            <person name="Mccarthy M."/>
            <person name="Mcdonough S."/>
            <person name="Mcghee T."/>
            <person name="Meldrim J."/>
            <person name="Meneus L."/>
            <person name="Mesirov J."/>
            <person name="Mihalev A."/>
            <person name="Mihova T."/>
            <person name="Mikkelsen T."/>
            <person name="Mlenga V."/>
            <person name="Moru K."/>
            <person name="Mozes J."/>
            <person name="Mulrain L."/>
            <person name="Munson G."/>
            <person name="Naylor J."/>
            <person name="Newes C."/>
            <person name="Nguyen C."/>
            <person name="Nguyen N."/>
            <person name="Nguyen T."/>
            <person name="Nicol R."/>
            <person name="Nielsen C."/>
            <person name="Nizzari M."/>
            <person name="Norbu C."/>
            <person name="Norbu N."/>
            <person name="O'donnell P."/>
            <person name="Okoawo O."/>
            <person name="O'leary S."/>
            <person name="Omotosho B."/>
            <person name="O'neill K."/>
            <person name="Osman S."/>
            <person name="Parker S."/>
            <person name="Perrin D."/>
            <person name="Phunkhang P."/>
            <person name="Piqani B."/>
            <person name="Purcell S."/>
            <person name="Rachupka T."/>
            <person name="Ramasamy U."/>
            <person name="Rameau R."/>
            <person name="Ray V."/>
            <person name="Raymond C."/>
            <person name="Retta R."/>
            <person name="Richardson S."/>
            <person name="Rise C."/>
            <person name="Rodriguez J."/>
            <person name="Rogers J."/>
            <person name="Rogov P."/>
            <person name="Rutman M."/>
            <person name="Schupbach R."/>
            <person name="Seaman C."/>
            <person name="Settipalli S."/>
            <person name="Sharpe T."/>
            <person name="Sheridan J."/>
            <person name="Sherpa N."/>
            <person name="Shi J."/>
            <person name="Smirnov S."/>
            <person name="Smith C."/>
            <person name="Sougnez C."/>
            <person name="Spencer B."/>
            <person name="Stalker J."/>
            <person name="Stange-thomann N."/>
            <person name="Stavropoulos S."/>
            <person name="Stetson K."/>
            <person name="Stone C."/>
            <person name="Stone S."/>
            <person name="Stubbs M."/>
            <person name="Talamas J."/>
            <person name="Tchuinga P."/>
            <person name="Tenzing P."/>
            <person name="Tesfaye S."/>
            <person name="Theodore J."/>
            <person name="Thoulutsang Y."/>
            <person name="Topham K."/>
            <person name="Towey S."/>
            <person name="Tsamla T."/>
            <person name="Tsomo N."/>
            <person name="Vallee D."/>
            <person name="Vassiliev H."/>
            <person name="Venkataraman V."/>
            <person name="Vinson J."/>
            <person name="Vo A."/>
            <person name="Wade C."/>
            <person name="Wang S."/>
            <person name="Wangchuk T."/>
            <person name="Wangdi T."/>
            <person name="Whittaker C."/>
            <person name="Wilkinson J."/>
            <person name="Wu Y."/>
            <person name="Wyman D."/>
            <person name="Yadav S."/>
            <person name="Yang S."/>
            <person name="Yang X."/>
            <person name="Yeager S."/>
            <person name="Yee E."/>
            <person name="Young G."/>
            <person name="Zainoun J."/>
            <person name="Zembeck L."/>
            <person name="Zimmer A."/>
            <person name="Zody M."/>
            <person name="Lander E."/>
        </authorList>
    </citation>
    <scope>NUCLEOTIDE SEQUENCE [LARGE SCALE GENOMIC DNA]</scope>
</reference>
<feature type="domain" description="Quinolinate phosphoribosyl transferase C-terminal" evidence="12">
    <location>
        <begin position="241"/>
        <end position="411"/>
    </location>
</feature>
<organism evidence="14 15">
    <name type="scientific">Ciona savignyi</name>
    <name type="common">Pacific transparent sea squirt</name>
    <dbReference type="NCBI Taxonomy" id="51511"/>
    <lineage>
        <taxon>Eukaryota</taxon>
        <taxon>Metazoa</taxon>
        <taxon>Chordata</taxon>
        <taxon>Tunicata</taxon>
        <taxon>Ascidiacea</taxon>
        <taxon>Phlebobranchia</taxon>
        <taxon>Cionidae</taxon>
        <taxon>Ciona</taxon>
    </lineage>
</organism>
<feature type="domain" description="Quinolinate phosphoribosyl transferase N-terminal" evidence="13">
    <location>
        <begin position="164"/>
        <end position="239"/>
    </location>
</feature>
<dbReference type="InterPro" id="IPR037128">
    <property type="entry name" value="Quinolinate_PRibosylTase_N_sf"/>
</dbReference>
<evidence type="ECO:0000256" key="2">
    <source>
        <dbReference type="ARBA" id="ARBA00004893"/>
    </source>
</evidence>
<evidence type="ECO:0000259" key="12">
    <source>
        <dbReference type="Pfam" id="PF01729"/>
    </source>
</evidence>
<dbReference type="Pfam" id="PF02749">
    <property type="entry name" value="QRPTase_N"/>
    <property type="match status" value="1"/>
</dbReference>
<dbReference type="InterPro" id="IPR022412">
    <property type="entry name" value="Quinolinate_PRibosylTrfase_N"/>
</dbReference>
<dbReference type="GO" id="GO:0005737">
    <property type="term" value="C:cytoplasm"/>
    <property type="evidence" value="ECO:0007669"/>
    <property type="project" value="TreeGrafter"/>
</dbReference>
<dbReference type="SUPFAM" id="SSF54675">
    <property type="entry name" value="Nicotinate/Quinolinate PRTase N-terminal domain-like"/>
    <property type="match status" value="1"/>
</dbReference>
<reference evidence="14" key="2">
    <citation type="submission" date="2025-08" db="UniProtKB">
        <authorList>
            <consortium name="Ensembl"/>
        </authorList>
    </citation>
    <scope>IDENTIFICATION</scope>
</reference>
<dbReference type="SUPFAM" id="SSF51690">
    <property type="entry name" value="Nicotinate/Quinolinate PRTase C-terminal domain-like"/>
    <property type="match status" value="1"/>
</dbReference>
<evidence type="ECO:0000256" key="6">
    <source>
        <dbReference type="ARBA" id="ARBA00020990"/>
    </source>
</evidence>
<accession>H2Y4I0</accession>
<dbReference type="OMA" id="DIVMCDN"/>
<dbReference type="GO" id="GO:0034213">
    <property type="term" value="P:quinolinate catabolic process"/>
    <property type="evidence" value="ECO:0007669"/>
    <property type="project" value="TreeGrafter"/>
</dbReference>
<comment type="similarity">
    <text evidence="3">Belongs to the NadC/ModD family.</text>
</comment>
<dbReference type="CDD" id="cd01572">
    <property type="entry name" value="QPRTase"/>
    <property type="match status" value="1"/>
</dbReference>
<dbReference type="PANTHER" id="PTHR32179:SF3">
    <property type="entry name" value="NICOTINATE-NUCLEOTIDE PYROPHOSPHORYLASE [CARBOXYLATING]"/>
    <property type="match status" value="1"/>
</dbReference>
<dbReference type="Proteomes" id="UP000007875">
    <property type="component" value="Unassembled WGS sequence"/>
</dbReference>
<dbReference type="EC" id="2.4.2.19" evidence="5"/>
<dbReference type="Gene3D" id="3.90.1170.20">
    <property type="entry name" value="Quinolinate phosphoribosyl transferase, N-terminal domain"/>
    <property type="match status" value="1"/>
</dbReference>
<evidence type="ECO:0000313" key="14">
    <source>
        <dbReference type="Ensembl" id="ENSCSAVP00000000228.1"/>
    </source>
</evidence>
<dbReference type="InterPro" id="IPR002638">
    <property type="entry name" value="Quinolinate_PRibosylTrfase_C"/>
</dbReference>
<dbReference type="InParanoid" id="H2Y4I0"/>
<protein>
    <recommendedName>
        <fullName evidence="6">Nicotinate-nucleotide pyrophosphorylase [carboxylating]</fullName>
        <ecNumber evidence="5">2.4.2.19</ecNumber>
    </recommendedName>
    <alternativeName>
        <fullName evidence="10">Quinolinate phosphoribosyltransferase [decarboxylating]</fullName>
    </alternativeName>
</protein>
<keyword evidence="9" id="KW-0808">Transferase</keyword>
<dbReference type="NCBIfam" id="TIGR00078">
    <property type="entry name" value="nadC"/>
    <property type="match status" value="1"/>
</dbReference>
<evidence type="ECO:0000256" key="8">
    <source>
        <dbReference type="ARBA" id="ARBA00022676"/>
    </source>
</evidence>
<dbReference type="HOGENOM" id="CLU_039622_1_1_1"/>
<dbReference type="InterPro" id="IPR004393">
    <property type="entry name" value="NadC"/>
</dbReference>
<evidence type="ECO:0000256" key="4">
    <source>
        <dbReference type="ARBA" id="ARBA00011218"/>
    </source>
</evidence>
<dbReference type="Ensembl" id="ENSCSAVT00000000230.1">
    <property type="protein sequence ID" value="ENSCSAVP00000000228.1"/>
    <property type="gene ID" value="ENSCSAVG00000000126.1"/>
</dbReference>
<sequence length="415" mass="45993">MPKPKANYKSYYEEKYFWVRPSSLGKLFAFCTICNKDFKIAYGGADDVNRHGQRVYHRKRCKELNDDQTDFTKILPHSHGKGSSILDIPKTDKTKSPRTIRPITLEIHKSETVGDIVPFSNHHTSVPVSENSFILPPNKLTKLVTSWLEEDCPNFDYAALAVGEKYDRAELWIKSPGIVSGIPFFDAVFQSLGCEVDWLVAEGTKIDSDLPKSIALVRGEARSILAGERVALNCMARCSGISTLAQRFIEKTKSLEWHGRIAGTRKTTPGFRLAEKYALIVGGADTHRYNLSSMVMLKDNHIWSAGNITNAVERVKFAAGFSVKVEVECRSLDEGVEAAESGADIIMFDNFSNEELHIAAAAVKEMYPSVMVEASGGITEDNLASYCGPHIDVISTSTLVQGYPAVDFSLKIVRN</sequence>
<evidence type="ECO:0000256" key="3">
    <source>
        <dbReference type="ARBA" id="ARBA00009400"/>
    </source>
</evidence>
<reference evidence="14" key="3">
    <citation type="submission" date="2025-09" db="UniProtKB">
        <authorList>
            <consortium name="Ensembl"/>
        </authorList>
    </citation>
    <scope>IDENTIFICATION</scope>
</reference>
<name>H2Y4I0_CIOSA</name>
<evidence type="ECO:0000256" key="1">
    <source>
        <dbReference type="ARBA" id="ARBA00003237"/>
    </source>
</evidence>
<dbReference type="AlphaFoldDB" id="H2Y4I0"/>
<dbReference type="eggNOG" id="KOG3008">
    <property type="taxonomic scope" value="Eukaryota"/>
</dbReference>